<evidence type="ECO:0000259" key="4">
    <source>
        <dbReference type="SMART" id="SM00421"/>
    </source>
</evidence>
<accession>A0A6N6M9H7</accession>
<dbReference type="AlphaFoldDB" id="A0A6N6M9H7"/>
<evidence type="ECO:0000256" key="2">
    <source>
        <dbReference type="SAM" id="Phobius"/>
    </source>
</evidence>
<dbReference type="InterPro" id="IPR000792">
    <property type="entry name" value="Tscrpt_reg_LuxR_C"/>
</dbReference>
<dbReference type="InterPro" id="IPR016032">
    <property type="entry name" value="Sig_transdc_resp-reg_C-effctor"/>
</dbReference>
<dbReference type="SUPFAM" id="SSF46894">
    <property type="entry name" value="C-terminal effector domain of the bipartite response regulators"/>
    <property type="match status" value="1"/>
</dbReference>
<evidence type="ECO:0000313" key="6">
    <source>
        <dbReference type="Proteomes" id="UP000435357"/>
    </source>
</evidence>
<keyword evidence="6" id="KW-1185">Reference proteome</keyword>
<dbReference type="Proteomes" id="UP000435357">
    <property type="component" value="Unassembled WGS sequence"/>
</dbReference>
<dbReference type="EMBL" id="WACR01000003">
    <property type="protein sequence ID" value="KAB1065159.1"/>
    <property type="molecule type" value="Genomic_DNA"/>
</dbReference>
<dbReference type="SUPFAM" id="SSF48452">
    <property type="entry name" value="TPR-like"/>
    <property type="match status" value="1"/>
</dbReference>
<reference evidence="5 6" key="1">
    <citation type="submission" date="2019-09" db="EMBL/GenBank/DDBJ databases">
        <title>Genomes of Cryomorphaceae.</title>
        <authorList>
            <person name="Bowman J.P."/>
        </authorList>
    </citation>
    <scope>NUCLEOTIDE SEQUENCE [LARGE SCALE GENOMIC DNA]</scope>
    <source>
        <strain evidence="5 6">KCTC 52047</strain>
    </source>
</reference>
<keyword evidence="2" id="KW-0812">Transmembrane</keyword>
<feature type="signal peptide" evidence="3">
    <location>
        <begin position="1"/>
        <end position="25"/>
    </location>
</feature>
<comment type="caution">
    <text evidence="5">The sequence shown here is derived from an EMBL/GenBank/DDBJ whole genome shotgun (WGS) entry which is preliminary data.</text>
</comment>
<dbReference type="InterPro" id="IPR036388">
    <property type="entry name" value="WH-like_DNA-bd_sf"/>
</dbReference>
<dbReference type="RefSeq" id="WP_170265031.1">
    <property type="nucleotide sequence ID" value="NZ_WACR01000003.1"/>
</dbReference>
<evidence type="ECO:0000256" key="3">
    <source>
        <dbReference type="SAM" id="SignalP"/>
    </source>
</evidence>
<sequence length="579" mass="68299">MKSFLFWKTLLIISLLTIANRNTYAGSDHDDVLNYLSSKEASAKPQAFAQLYDSIIIDLPYNEGKSIFNSLKKYREDPDLWSIITRKETEFYCKNKECDIALIKLERVLDYFNSKNYLEQKCDILIWFGERYLHTGNYPKAFEYLLRADKELQKLGYENYREINEFLESISYAYYRFQDYGKSEHYLTKALDYPFTSFRNEINIYNNLALVCRDQKKDCTIEYLTHALNVAKENADTAWIGILSGNLGMEYYKDSNLVKADSLIQVDFIYSQETEQYNSAANSGNILAQIEINKKNYTRAHYYLRKVDSLPIFDDSYMVISDYFRAKSNLFRKEKNFKKALSYQDSFVIYRDSALRANDITVAKRAEQKINTEKHLAELKVLDTEYKKDIFVRNTLIMVAVSTILLLLILYRQYKLKRNKEKEVLLLSQKYTEEELSNAQHRLGKYILNIKEKNALIEKFNNDLETLKHEQGTELDSKKEEIKEQLIEYTLLTNEDWDEFKHLFDKVHKGYLKRLKSKYPELTFAETRVFVLLKLDLSVSEMASMLGISPNSVRKTMLRIRKKLTIEDQNDLIEIVQVI</sequence>
<keyword evidence="2" id="KW-0472">Membrane</keyword>
<dbReference type="Gene3D" id="1.10.10.10">
    <property type="entry name" value="Winged helix-like DNA-binding domain superfamily/Winged helix DNA-binding domain"/>
    <property type="match status" value="1"/>
</dbReference>
<dbReference type="GO" id="GO:0003677">
    <property type="term" value="F:DNA binding"/>
    <property type="evidence" value="ECO:0007669"/>
    <property type="project" value="InterPro"/>
</dbReference>
<dbReference type="GO" id="GO:0006355">
    <property type="term" value="P:regulation of DNA-templated transcription"/>
    <property type="evidence" value="ECO:0007669"/>
    <property type="project" value="InterPro"/>
</dbReference>
<organism evidence="5 6">
    <name type="scientific">Salibacter halophilus</name>
    <dbReference type="NCBI Taxonomy" id="1803916"/>
    <lineage>
        <taxon>Bacteria</taxon>
        <taxon>Pseudomonadati</taxon>
        <taxon>Bacteroidota</taxon>
        <taxon>Flavobacteriia</taxon>
        <taxon>Flavobacteriales</taxon>
        <taxon>Salibacteraceae</taxon>
        <taxon>Salibacter</taxon>
    </lineage>
</organism>
<keyword evidence="1" id="KW-0175">Coiled coil</keyword>
<proteinExistence type="predicted"/>
<feature type="chain" id="PRO_5027027291" description="HTH luxR-type domain-containing protein" evidence="3">
    <location>
        <begin position="26"/>
        <end position="579"/>
    </location>
</feature>
<protein>
    <recommendedName>
        <fullName evidence="4">HTH luxR-type domain-containing protein</fullName>
    </recommendedName>
</protein>
<dbReference type="SMART" id="SM00421">
    <property type="entry name" value="HTH_LUXR"/>
    <property type="match status" value="1"/>
</dbReference>
<keyword evidence="2" id="KW-1133">Transmembrane helix</keyword>
<keyword evidence="3" id="KW-0732">Signal</keyword>
<gene>
    <name evidence="5" type="ORF">F3059_04190</name>
</gene>
<dbReference type="InterPro" id="IPR011990">
    <property type="entry name" value="TPR-like_helical_dom_sf"/>
</dbReference>
<feature type="coiled-coil region" evidence="1">
    <location>
        <begin position="450"/>
        <end position="495"/>
    </location>
</feature>
<evidence type="ECO:0000313" key="5">
    <source>
        <dbReference type="EMBL" id="KAB1065159.1"/>
    </source>
</evidence>
<name>A0A6N6M9H7_9FLAO</name>
<dbReference type="Gene3D" id="1.25.40.10">
    <property type="entry name" value="Tetratricopeptide repeat domain"/>
    <property type="match status" value="1"/>
</dbReference>
<evidence type="ECO:0000256" key="1">
    <source>
        <dbReference type="SAM" id="Coils"/>
    </source>
</evidence>
<feature type="domain" description="HTH luxR-type" evidence="4">
    <location>
        <begin position="519"/>
        <end position="576"/>
    </location>
</feature>
<feature type="transmembrane region" description="Helical" evidence="2">
    <location>
        <begin position="390"/>
        <end position="411"/>
    </location>
</feature>